<dbReference type="PROSITE" id="PS00232">
    <property type="entry name" value="CADHERIN_1"/>
    <property type="match status" value="2"/>
</dbReference>
<sequence>MVFSEIIPEYLAAIQLGQFMLDERNSSTLWQVHELHQYIYKCFLNSLLISKMYSGLKYLDTDMKCISSTTPGSHYVSATVIPKTSNSMIRRKRAWLIPPVSISENDKGPFPKEVVKMKSTAAASINAALIYKITGPGADQPPKGLFRVDKYSGMLWVTKGLDREETEEYTITIHASAEDQSYSETPVKLTIKVIDQNDNKPLCTQNPFMGAVLERAKQYVPVIQVTAKDIDDPETANGIVRYKLVRQEPNGGVFRIDPASGVISLATRGVLDRETQTVYKLAVEAADMDGHGLSSTCVVIINITDSNDHAPKFSQRKYAGTVQENKAGEIVARLDVTDRDEPLTVNSVAKFTIIQGNEKGFFNISTGPSRMEGIITTSKGLNFEQANSFSLLVVVENEVPFAVPLVTSSATITITVQDVNEPPVFEPAEKQIMILEDLAVGSTISKYTANDPDTAREQKIRYKLLQDFANWLEITEDTGVIRVRSSLDREASFIRNEQYTVLVLAYDNDDEPTTGTGTLVIKLLDINDNAPVLEERRIPMCLKEPKPIRLIITDPDGPENGPPFIMELHKEYQSNWTIIRNSSSLVWLNPLRRLALGDYSLVLRVYDSKMLFQDSSIIVEVCDCKGDDVTCSSGIYAAAAADITLSIYVLAAILLLLLLLLLLKRRCGRKVQWEPFSQTEEDRDNILCYNEEGGGEQDQDFDMVLLCSRPEVFSTYIAPTASPMVFYRQHPDENEDIENFIYENLCTEDDDHYVVAYDSVLVFAHEGEGSEAGSLSSLQSSISDGDQDFQHLQNWGPQFRRLADMYAGIEDNM</sequence>
<evidence type="ECO:0000313" key="26">
    <source>
        <dbReference type="Proteomes" id="UP000472262"/>
    </source>
</evidence>
<dbReference type="GO" id="GO:0005509">
    <property type="term" value="F:calcium ion binding"/>
    <property type="evidence" value="ECO:0007669"/>
    <property type="project" value="UniProtKB-UniRule"/>
</dbReference>
<evidence type="ECO:0000256" key="19">
    <source>
        <dbReference type="ARBA" id="ARBA00023893"/>
    </source>
</evidence>
<dbReference type="GO" id="GO:0016339">
    <property type="term" value="P:calcium-dependent cell-cell adhesion via plasma membrane cell adhesion molecules"/>
    <property type="evidence" value="ECO:0007669"/>
    <property type="project" value="TreeGrafter"/>
</dbReference>
<dbReference type="FunFam" id="2.60.40.60:FF:000011">
    <property type="entry name" value="Cadherin 1"/>
    <property type="match status" value="1"/>
</dbReference>
<comment type="subcellular location">
    <subcellularLocation>
        <location evidence="4">Cell junction</location>
        <location evidence="4">Adherens junction</location>
    </subcellularLocation>
    <subcellularLocation>
        <location evidence="2 21">Cell membrane</location>
        <topology evidence="2 21">Single-pass type I membrane protein</topology>
    </subcellularLocation>
    <subcellularLocation>
        <location evidence="3">Cytoplasm</location>
    </subcellularLocation>
    <subcellularLocation>
        <location evidence="1">Endosome</location>
    </subcellularLocation>
    <subcellularLocation>
        <location evidence="5">Golgi apparatus</location>
        <location evidence="5">trans-Golgi network</location>
    </subcellularLocation>
</comment>
<dbReference type="GO" id="GO:0001764">
    <property type="term" value="P:neuron migration"/>
    <property type="evidence" value="ECO:0007669"/>
    <property type="project" value="UniProtKB-ARBA"/>
</dbReference>
<keyword evidence="6" id="KW-1003">Cell membrane</keyword>
<dbReference type="GO" id="GO:0005794">
    <property type="term" value="C:Golgi apparatus"/>
    <property type="evidence" value="ECO:0007669"/>
    <property type="project" value="UniProtKB-SubCell"/>
</dbReference>
<keyword evidence="12 20" id="KW-0106">Calcium</keyword>
<keyword evidence="8 21" id="KW-0812">Transmembrane</keyword>
<dbReference type="PANTHER" id="PTHR24027:SF319">
    <property type="entry name" value="CADHERIN-1"/>
    <property type="match status" value="1"/>
</dbReference>
<dbReference type="GO" id="GO:0005912">
    <property type="term" value="C:adherens junction"/>
    <property type="evidence" value="ECO:0007669"/>
    <property type="project" value="UniProtKB-SubCell"/>
</dbReference>
<dbReference type="PROSITE" id="PS50268">
    <property type="entry name" value="CADHERIN_2"/>
    <property type="match status" value="4"/>
</dbReference>
<keyword evidence="7" id="KW-0963">Cytoplasm</keyword>
<evidence type="ECO:0000256" key="16">
    <source>
        <dbReference type="ARBA" id="ARBA00023034"/>
    </source>
</evidence>
<dbReference type="GO" id="GO:0007043">
    <property type="term" value="P:cell-cell junction assembly"/>
    <property type="evidence" value="ECO:0007669"/>
    <property type="project" value="TreeGrafter"/>
</dbReference>
<dbReference type="GO" id="GO:0016342">
    <property type="term" value="C:catenin complex"/>
    <property type="evidence" value="ECO:0007669"/>
    <property type="project" value="TreeGrafter"/>
</dbReference>
<evidence type="ECO:0000259" key="24">
    <source>
        <dbReference type="PROSITE" id="PS50268"/>
    </source>
</evidence>
<dbReference type="GO" id="GO:0008013">
    <property type="term" value="F:beta-catenin binding"/>
    <property type="evidence" value="ECO:0007669"/>
    <property type="project" value="TreeGrafter"/>
</dbReference>
<name>A0A672PGS4_SINGR</name>
<dbReference type="InterPro" id="IPR000233">
    <property type="entry name" value="Cadherin_Y-type_LIR"/>
</dbReference>
<feature type="domain" description="Cadherin" evidence="24">
    <location>
        <begin position="426"/>
        <end position="533"/>
    </location>
</feature>
<dbReference type="GO" id="GO:0007156">
    <property type="term" value="P:homophilic cell adhesion via plasma membrane adhesion molecules"/>
    <property type="evidence" value="ECO:0007669"/>
    <property type="project" value="InterPro"/>
</dbReference>
<dbReference type="InterPro" id="IPR015919">
    <property type="entry name" value="Cadherin-like_sf"/>
</dbReference>
<dbReference type="GO" id="GO:0007398">
    <property type="term" value="P:ectoderm development"/>
    <property type="evidence" value="ECO:0007669"/>
    <property type="project" value="UniProtKB-ARBA"/>
</dbReference>
<keyword evidence="16" id="KW-0333">Golgi apparatus</keyword>
<evidence type="ECO:0000256" key="15">
    <source>
        <dbReference type="ARBA" id="ARBA00022989"/>
    </source>
</evidence>
<keyword evidence="18" id="KW-0325">Glycoprotein</keyword>
<feature type="domain" description="Cadherin" evidence="24">
    <location>
        <begin position="204"/>
        <end position="313"/>
    </location>
</feature>
<proteinExistence type="predicted"/>
<dbReference type="FunFam" id="2.60.40.60:FF:000019">
    <property type="entry name" value="Cadherin 2"/>
    <property type="match status" value="1"/>
</dbReference>
<evidence type="ECO:0000256" key="13">
    <source>
        <dbReference type="ARBA" id="ARBA00022889"/>
    </source>
</evidence>
<feature type="domain" description="Cadherin" evidence="24">
    <location>
        <begin position="314"/>
        <end position="425"/>
    </location>
</feature>
<dbReference type="InParanoid" id="A0A672PGS4"/>
<evidence type="ECO:0000256" key="14">
    <source>
        <dbReference type="ARBA" id="ARBA00022949"/>
    </source>
</evidence>
<evidence type="ECO:0000256" key="4">
    <source>
        <dbReference type="ARBA" id="ARBA00004536"/>
    </source>
</evidence>
<keyword evidence="11" id="KW-0967">Endosome</keyword>
<dbReference type="InterPro" id="IPR039808">
    <property type="entry name" value="Cadherin"/>
</dbReference>
<dbReference type="InterPro" id="IPR020894">
    <property type="entry name" value="Cadherin_CS"/>
</dbReference>
<dbReference type="GO" id="GO:0045296">
    <property type="term" value="F:cadherin binding"/>
    <property type="evidence" value="ECO:0007669"/>
    <property type="project" value="TreeGrafter"/>
</dbReference>
<evidence type="ECO:0000256" key="3">
    <source>
        <dbReference type="ARBA" id="ARBA00004496"/>
    </source>
</evidence>
<evidence type="ECO:0000256" key="18">
    <source>
        <dbReference type="ARBA" id="ARBA00023180"/>
    </source>
</evidence>
<evidence type="ECO:0000256" key="1">
    <source>
        <dbReference type="ARBA" id="ARBA00004177"/>
    </source>
</evidence>
<keyword evidence="13 21" id="KW-0130">Cell adhesion</keyword>
<dbReference type="Ensembl" id="ENSSGRT00000067085.1">
    <property type="protein sequence ID" value="ENSSGRP00000062907.1"/>
    <property type="gene ID" value="ENSSGRG00000032488.1"/>
</dbReference>
<dbReference type="FunFam" id="2.60.40.60:FF:000027">
    <property type="entry name" value="Cadherin 2"/>
    <property type="match status" value="1"/>
</dbReference>
<dbReference type="Proteomes" id="UP000472262">
    <property type="component" value="Unassembled WGS sequence"/>
</dbReference>
<dbReference type="GO" id="GO:0034332">
    <property type="term" value="P:adherens junction organization"/>
    <property type="evidence" value="ECO:0007669"/>
    <property type="project" value="UniProtKB-ARBA"/>
</dbReference>
<evidence type="ECO:0000256" key="17">
    <source>
        <dbReference type="ARBA" id="ARBA00023136"/>
    </source>
</evidence>
<dbReference type="CDD" id="cd11304">
    <property type="entry name" value="Cadherin_repeat"/>
    <property type="match status" value="4"/>
</dbReference>
<reference evidence="25" key="2">
    <citation type="submission" date="2025-09" db="UniProtKB">
        <authorList>
            <consortium name="Ensembl"/>
        </authorList>
    </citation>
    <scope>IDENTIFICATION</scope>
</reference>
<dbReference type="InterPro" id="IPR027397">
    <property type="entry name" value="Catenin-bd_sf"/>
</dbReference>
<comment type="function">
    <text evidence="22">Cadherins are calcium-dependent cell adhesion proteins.</text>
</comment>
<dbReference type="GO" id="GO:0060027">
    <property type="term" value="P:convergent extension involved in gastrulation"/>
    <property type="evidence" value="ECO:0007669"/>
    <property type="project" value="UniProtKB-ARBA"/>
</dbReference>
<evidence type="ECO:0000256" key="12">
    <source>
        <dbReference type="ARBA" id="ARBA00022837"/>
    </source>
</evidence>
<evidence type="ECO:0000256" key="2">
    <source>
        <dbReference type="ARBA" id="ARBA00004251"/>
    </source>
</evidence>
<reference evidence="25" key="1">
    <citation type="submission" date="2025-08" db="UniProtKB">
        <authorList>
            <consortium name="Ensembl"/>
        </authorList>
    </citation>
    <scope>IDENTIFICATION</scope>
</reference>
<dbReference type="GO" id="GO:0042074">
    <property type="term" value="P:cell migration involved in gastrulation"/>
    <property type="evidence" value="ECO:0007669"/>
    <property type="project" value="UniProtKB-ARBA"/>
</dbReference>
<dbReference type="AlphaFoldDB" id="A0A672PGS4"/>
<dbReference type="GO" id="GO:0044331">
    <property type="term" value="P:cell-cell adhesion mediated by cadherin"/>
    <property type="evidence" value="ECO:0007669"/>
    <property type="project" value="TreeGrafter"/>
</dbReference>
<keyword evidence="17 23" id="KW-0472">Membrane</keyword>
<dbReference type="Pfam" id="PF00028">
    <property type="entry name" value="Cadherin"/>
    <property type="match status" value="4"/>
</dbReference>
<evidence type="ECO:0000256" key="9">
    <source>
        <dbReference type="ARBA" id="ARBA00022723"/>
    </source>
</evidence>
<organism evidence="25 26">
    <name type="scientific">Sinocyclocheilus grahami</name>
    <name type="common">Dianchi golden-line fish</name>
    <name type="synonym">Barbus grahami</name>
    <dbReference type="NCBI Taxonomy" id="75366"/>
    <lineage>
        <taxon>Eukaryota</taxon>
        <taxon>Metazoa</taxon>
        <taxon>Chordata</taxon>
        <taxon>Craniata</taxon>
        <taxon>Vertebrata</taxon>
        <taxon>Euteleostomi</taxon>
        <taxon>Actinopterygii</taxon>
        <taxon>Neopterygii</taxon>
        <taxon>Teleostei</taxon>
        <taxon>Ostariophysi</taxon>
        <taxon>Cypriniformes</taxon>
        <taxon>Cyprinidae</taxon>
        <taxon>Cyprininae</taxon>
        <taxon>Sinocyclocheilus</taxon>
    </lineage>
</organism>
<gene>
    <name evidence="25" type="primary">LOC107600033</name>
</gene>
<accession>A0A672PGS4</accession>
<keyword evidence="15 23" id="KW-1133">Transmembrane helix</keyword>
<evidence type="ECO:0000256" key="11">
    <source>
        <dbReference type="ARBA" id="ARBA00022753"/>
    </source>
</evidence>
<evidence type="ECO:0000313" key="25">
    <source>
        <dbReference type="Ensembl" id="ENSSGRP00000062907.1"/>
    </source>
</evidence>
<feature type="transmembrane region" description="Helical" evidence="23">
    <location>
        <begin position="645"/>
        <end position="663"/>
    </location>
</feature>
<dbReference type="GO" id="GO:0005768">
    <property type="term" value="C:endosome"/>
    <property type="evidence" value="ECO:0007669"/>
    <property type="project" value="UniProtKB-SubCell"/>
</dbReference>
<dbReference type="GO" id="GO:0001841">
    <property type="term" value="P:neural tube formation"/>
    <property type="evidence" value="ECO:0007669"/>
    <property type="project" value="UniProtKB-ARBA"/>
</dbReference>
<keyword evidence="14" id="KW-0965">Cell junction</keyword>
<dbReference type="FunFam" id="4.10.900.10:FF:000001">
    <property type="entry name" value="Cadherin 2"/>
    <property type="match status" value="1"/>
</dbReference>
<evidence type="ECO:0000256" key="8">
    <source>
        <dbReference type="ARBA" id="ARBA00022692"/>
    </source>
</evidence>
<dbReference type="GO" id="GO:0030010">
    <property type="term" value="P:establishment of cell polarity"/>
    <property type="evidence" value="ECO:0007669"/>
    <property type="project" value="UniProtKB-ARBA"/>
</dbReference>
<keyword evidence="26" id="KW-1185">Reference proteome</keyword>
<evidence type="ECO:0000256" key="23">
    <source>
        <dbReference type="SAM" id="Phobius"/>
    </source>
</evidence>
<evidence type="ECO:0000256" key="22">
    <source>
        <dbReference type="RuleBase" id="RU004357"/>
    </source>
</evidence>
<evidence type="ECO:0000256" key="6">
    <source>
        <dbReference type="ARBA" id="ARBA00022475"/>
    </source>
</evidence>
<dbReference type="OMA" id="IDRNEPP"/>
<dbReference type="Gene3D" id="4.10.900.10">
    <property type="entry name" value="TCF3-CBD (Catenin binding domain)"/>
    <property type="match status" value="1"/>
</dbReference>
<feature type="domain" description="Cadherin" evidence="24">
    <location>
        <begin position="100"/>
        <end position="203"/>
    </location>
</feature>
<dbReference type="SMART" id="SM00112">
    <property type="entry name" value="CA"/>
    <property type="match status" value="4"/>
</dbReference>
<dbReference type="InterPro" id="IPR002126">
    <property type="entry name" value="Cadherin-like_dom"/>
</dbReference>
<keyword evidence="9" id="KW-0479">Metal-binding</keyword>
<dbReference type="GO" id="GO:0007498">
    <property type="term" value="P:mesoderm development"/>
    <property type="evidence" value="ECO:0007669"/>
    <property type="project" value="UniProtKB-ARBA"/>
</dbReference>
<evidence type="ECO:0000256" key="21">
    <source>
        <dbReference type="RuleBase" id="RU003318"/>
    </source>
</evidence>
<evidence type="ECO:0000256" key="7">
    <source>
        <dbReference type="ARBA" id="ARBA00022490"/>
    </source>
</evidence>
<dbReference type="SUPFAM" id="SSF49313">
    <property type="entry name" value="Cadherin-like"/>
    <property type="match status" value="5"/>
</dbReference>
<dbReference type="FunFam" id="2.60.40.60:FF:000022">
    <property type="entry name" value="Cadherin 2"/>
    <property type="match status" value="1"/>
</dbReference>
<dbReference type="Pfam" id="PF01049">
    <property type="entry name" value="CADH_Y-type_LIR"/>
    <property type="match status" value="1"/>
</dbReference>
<evidence type="ECO:0000256" key="10">
    <source>
        <dbReference type="ARBA" id="ARBA00022737"/>
    </source>
</evidence>
<evidence type="ECO:0000256" key="5">
    <source>
        <dbReference type="ARBA" id="ARBA00004601"/>
    </source>
</evidence>
<evidence type="ECO:0000256" key="20">
    <source>
        <dbReference type="PROSITE-ProRule" id="PRU00043"/>
    </source>
</evidence>
<dbReference type="PRINTS" id="PR00205">
    <property type="entry name" value="CADHERIN"/>
</dbReference>
<protein>
    <recommendedName>
        <fullName evidence="19">Cadherin-1</fullName>
    </recommendedName>
</protein>
<dbReference type="Gene3D" id="2.60.40.60">
    <property type="entry name" value="Cadherins"/>
    <property type="match status" value="5"/>
</dbReference>
<dbReference type="PANTHER" id="PTHR24027">
    <property type="entry name" value="CADHERIN-23"/>
    <property type="match status" value="1"/>
</dbReference>
<keyword evidence="10" id="KW-0677">Repeat</keyword>
<dbReference type="GO" id="GO:0000902">
    <property type="term" value="P:cell morphogenesis"/>
    <property type="evidence" value="ECO:0007669"/>
    <property type="project" value="TreeGrafter"/>
</dbReference>